<gene>
    <name evidence="2" type="ORF">D0861_07552</name>
</gene>
<evidence type="ECO:0000313" key="3">
    <source>
        <dbReference type="Proteomes" id="UP000268823"/>
    </source>
</evidence>
<organism evidence="2 3">
    <name type="scientific">Hortaea werneckii</name>
    <name type="common">Black yeast</name>
    <name type="synonym">Cladosporium werneckii</name>
    <dbReference type="NCBI Taxonomy" id="91943"/>
    <lineage>
        <taxon>Eukaryota</taxon>
        <taxon>Fungi</taxon>
        <taxon>Dikarya</taxon>
        <taxon>Ascomycota</taxon>
        <taxon>Pezizomycotina</taxon>
        <taxon>Dothideomycetes</taxon>
        <taxon>Dothideomycetidae</taxon>
        <taxon>Mycosphaerellales</taxon>
        <taxon>Teratosphaeriaceae</taxon>
        <taxon>Hortaea</taxon>
    </lineage>
</organism>
<dbReference type="OrthoDB" id="20872at2759"/>
<dbReference type="PANTHER" id="PTHR46082">
    <property type="entry name" value="ATP/GTP-BINDING PROTEIN-RELATED"/>
    <property type="match status" value="1"/>
</dbReference>
<dbReference type="PRINTS" id="PR00381">
    <property type="entry name" value="KINESINLIGHT"/>
</dbReference>
<dbReference type="SUPFAM" id="SSF52540">
    <property type="entry name" value="P-loop containing nucleoside triphosphate hydrolases"/>
    <property type="match status" value="1"/>
</dbReference>
<dbReference type="SUPFAM" id="SSF48452">
    <property type="entry name" value="TPR-like"/>
    <property type="match status" value="1"/>
</dbReference>
<feature type="region of interest" description="Disordered" evidence="1">
    <location>
        <begin position="1"/>
        <end position="24"/>
    </location>
</feature>
<protein>
    <submittedName>
        <fullName evidence="2">Uncharacterized protein</fullName>
    </submittedName>
</protein>
<comment type="caution">
    <text evidence="2">The sequence shown here is derived from an EMBL/GenBank/DDBJ whole genome shotgun (WGS) entry which is preliminary data.</text>
</comment>
<name>A0A3M7F396_HORWE</name>
<dbReference type="EMBL" id="QWIR01000189">
    <property type="protein sequence ID" value="RMY83157.1"/>
    <property type="molecule type" value="Genomic_DNA"/>
</dbReference>
<sequence>MDPNSFTNKNFGAGGQENSQQIGGSHNVQYNADIINYHGERVQEPTRTSPPPSSTVPFHRDPNFVYRTELETLEEKLSVWNKKVALVGIGGVGCEIFARYQEDSRLTICRKSQLAIEFCYRIRDRSPEIWTFWVHASSAARFDADIRKLACDAGIPGWNDPRSDAFALVYSWLRDERNGKWILVLDNVDDASFLFEKPNANDEGARIRVAYLPPCAHGSTLITSRSRAATERLTDECDTIIVNHMREATAFALLEKKLEQSAAVEDMQKLAEALGYMPLALAQAAAYIKRRGPRYSIGRFLAELQESEKSQTSLLTWASKELRRDEQAQNSIILTLQISFQHVYKERPSAADLLSLMSMYNYQGIPEYLVSAAWSDTNRDFDEDIVTLEDFLFINTTVSSTTYFETHRLVQVATRAWLHSQGRYQERARKAIEQLDKALPDGDYENWSRCGELYPHVQSTLGLQLDDREASLRRATIQYKAAWFDLKRGLWSKAEELAASCHNMRRKTLGLEDKETLKAQDVYAEVLRVQGDYDAAEKLYRQALEGSEKVLGKEHPDTLASVNNLAEVLQVQGDYEAAEKLYRQALQGQEKVLGKEHPDTLGSVNNLAGLLRAQGDYKNAKKLFRQVLEEREKVLGKEHPDTLTSVNNLAGLLRAQGDYEAAEKLHRRALEGRAKVLGKEHPDTLGSVHNLAGVLRDQGDYAAAEELYRRALKGSEKVLGKEHPDTLTSVNNLAGVLRDQGDYAAAEELYRRALEGLEKVLGKEHPDTLASVNNLAGLLWAQGDYEAAEKLYRRALEGLEKVLGKEYPDTLTSVNNLAGLLWAQGDYEAAEKLYRRALKGREKVLGKEHPDTLTSVNNLAGVLRAQGDYEAAEKLYRRAPEGSERL</sequence>
<dbReference type="SMART" id="SM00028">
    <property type="entry name" value="TPR"/>
    <property type="match status" value="9"/>
</dbReference>
<dbReference type="Gene3D" id="1.25.40.10">
    <property type="entry name" value="Tetratricopeptide repeat domain"/>
    <property type="match status" value="3"/>
</dbReference>
<accession>A0A3M7F396</accession>
<dbReference type="VEuPathDB" id="FungiDB:BTJ68_15427"/>
<dbReference type="InterPro" id="IPR027417">
    <property type="entry name" value="P-loop_NTPase"/>
</dbReference>
<dbReference type="Gene3D" id="3.40.50.300">
    <property type="entry name" value="P-loop containing nucleotide triphosphate hydrolases"/>
    <property type="match status" value="1"/>
</dbReference>
<dbReference type="InterPro" id="IPR053137">
    <property type="entry name" value="NLR-like"/>
</dbReference>
<dbReference type="Proteomes" id="UP000268823">
    <property type="component" value="Unassembled WGS sequence"/>
</dbReference>
<reference evidence="2 3" key="1">
    <citation type="journal article" date="2018" name="BMC Genomics">
        <title>Genomic evidence for intraspecific hybridization in a clonal and extremely halotolerant yeast.</title>
        <authorList>
            <person name="Gostincar C."/>
            <person name="Stajich J.E."/>
            <person name="Zupancic J."/>
            <person name="Zalar P."/>
            <person name="Gunde-Cimerman N."/>
        </authorList>
    </citation>
    <scope>NUCLEOTIDE SEQUENCE [LARGE SCALE GENOMIC DNA]</scope>
    <source>
        <strain evidence="2 3">EXF-2788</strain>
    </source>
</reference>
<dbReference type="AlphaFoldDB" id="A0A3M7F396"/>
<proteinExistence type="predicted"/>
<dbReference type="NCBIfam" id="NF040586">
    <property type="entry name" value="FxSxx_TPR"/>
    <property type="match status" value="1"/>
</dbReference>
<dbReference type="Pfam" id="PF13424">
    <property type="entry name" value="TPR_12"/>
    <property type="match status" value="4"/>
</dbReference>
<dbReference type="PANTHER" id="PTHR46082:SF6">
    <property type="entry name" value="AAA+ ATPASE DOMAIN-CONTAINING PROTEIN-RELATED"/>
    <property type="match status" value="1"/>
</dbReference>
<dbReference type="InterPro" id="IPR019734">
    <property type="entry name" value="TPR_rpt"/>
</dbReference>
<dbReference type="Pfam" id="PF13374">
    <property type="entry name" value="TPR_10"/>
    <property type="match status" value="1"/>
</dbReference>
<evidence type="ECO:0000313" key="2">
    <source>
        <dbReference type="EMBL" id="RMY83157.1"/>
    </source>
</evidence>
<dbReference type="InterPro" id="IPR011990">
    <property type="entry name" value="TPR-like_helical_dom_sf"/>
</dbReference>
<evidence type="ECO:0000256" key="1">
    <source>
        <dbReference type="SAM" id="MobiDB-lite"/>
    </source>
</evidence>